<evidence type="ECO:0000313" key="1">
    <source>
        <dbReference type="EMBL" id="JAS52540.1"/>
    </source>
</evidence>
<feature type="non-terminal residue" evidence="1">
    <location>
        <position position="1"/>
    </location>
</feature>
<protein>
    <submittedName>
        <fullName evidence="1">Uncharacterized protein</fullName>
    </submittedName>
</protein>
<name>A0A1B6FQT6_9HEMI</name>
<dbReference type="PANTHER" id="PTHR33426">
    <property type="entry name" value="C2H2-TYPE DOMAIN-CONTAINING PROTEIN"/>
    <property type="match status" value="1"/>
</dbReference>
<dbReference type="PANTHER" id="PTHR33426:SF45">
    <property type="entry name" value="IMMUNODEFICIENCY LENTIVIRAL MATRIX N-TERMINAL DOMAIN-CONTAINING PROTEIN-RELATED"/>
    <property type="match status" value="1"/>
</dbReference>
<proteinExistence type="predicted"/>
<dbReference type="AlphaFoldDB" id="A0A1B6FQT6"/>
<sequence length="127" mass="13779">LDLGVMIPQVLLKVGQLDKGAPALGQVTAVRPLSSMEARMLLHVAELLEASFAVRALVGLLARVDSDVLDQLVVAAEGLEALLTLVRLVHLGCSPLELACMELHRRLVHEDLRQERVIGHLVQDQIA</sequence>
<gene>
    <name evidence="1" type="ORF">g.2810</name>
</gene>
<accession>A0A1B6FQT6</accession>
<reference evidence="1" key="1">
    <citation type="submission" date="2015-11" db="EMBL/GenBank/DDBJ databases">
        <title>De novo transcriptome assembly of four potential Pierce s Disease insect vectors from Arizona vineyards.</title>
        <authorList>
            <person name="Tassone E.E."/>
        </authorList>
    </citation>
    <scope>NUCLEOTIDE SEQUENCE</scope>
</reference>
<organism evidence="1">
    <name type="scientific">Cuerna arida</name>
    <dbReference type="NCBI Taxonomy" id="1464854"/>
    <lineage>
        <taxon>Eukaryota</taxon>
        <taxon>Metazoa</taxon>
        <taxon>Ecdysozoa</taxon>
        <taxon>Arthropoda</taxon>
        <taxon>Hexapoda</taxon>
        <taxon>Insecta</taxon>
        <taxon>Pterygota</taxon>
        <taxon>Neoptera</taxon>
        <taxon>Paraneoptera</taxon>
        <taxon>Hemiptera</taxon>
        <taxon>Auchenorrhyncha</taxon>
        <taxon>Membracoidea</taxon>
        <taxon>Cicadellidae</taxon>
        <taxon>Cicadellinae</taxon>
        <taxon>Proconiini</taxon>
        <taxon>Cuerna</taxon>
    </lineage>
</organism>
<dbReference type="EMBL" id="GECZ01017229">
    <property type="protein sequence ID" value="JAS52540.1"/>
    <property type="molecule type" value="Transcribed_RNA"/>
</dbReference>